<dbReference type="Proteomes" id="UP001163046">
    <property type="component" value="Unassembled WGS sequence"/>
</dbReference>
<proteinExistence type="predicted"/>
<dbReference type="AlphaFoldDB" id="A0A9W9ZQ77"/>
<name>A0A9W9ZQ77_9CNID</name>
<feature type="compositionally biased region" description="Low complexity" evidence="1">
    <location>
        <begin position="31"/>
        <end position="45"/>
    </location>
</feature>
<comment type="caution">
    <text evidence="2">The sequence shown here is derived from an EMBL/GenBank/DDBJ whole genome shotgun (WGS) entry which is preliminary data.</text>
</comment>
<feature type="region of interest" description="Disordered" evidence="1">
    <location>
        <begin position="1"/>
        <end position="68"/>
    </location>
</feature>
<protein>
    <submittedName>
        <fullName evidence="2">Uncharacterized protein</fullName>
    </submittedName>
</protein>
<organism evidence="2 3">
    <name type="scientific">Desmophyllum pertusum</name>
    <dbReference type="NCBI Taxonomy" id="174260"/>
    <lineage>
        <taxon>Eukaryota</taxon>
        <taxon>Metazoa</taxon>
        <taxon>Cnidaria</taxon>
        <taxon>Anthozoa</taxon>
        <taxon>Hexacorallia</taxon>
        <taxon>Scleractinia</taxon>
        <taxon>Caryophylliina</taxon>
        <taxon>Caryophylliidae</taxon>
        <taxon>Desmophyllum</taxon>
    </lineage>
</organism>
<evidence type="ECO:0000256" key="1">
    <source>
        <dbReference type="SAM" id="MobiDB-lite"/>
    </source>
</evidence>
<reference evidence="2" key="1">
    <citation type="submission" date="2023-01" db="EMBL/GenBank/DDBJ databases">
        <title>Genome assembly of the deep-sea coral Lophelia pertusa.</title>
        <authorList>
            <person name="Herrera S."/>
            <person name="Cordes E."/>
        </authorList>
    </citation>
    <scope>NUCLEOTIDE SEQUENCE</scope>
    <source>
        <strain evidence="2">USNM1676648</strain>
        <tissue evidence="2">Polyp</tissue>
    </source>
</reference>
<evidence type="ECO:0000313" key="2">
    <source>
        <dbReference type="EMBL" id="KAJ7385906.1"/>
    </source>
</evidence>
<dbReference type="EMBL" id="MU825879">
    <property type="protein sequence ID" value="KAJ7385906.1"/>
    <property type="molecule type" value="Genomic_DNA"/>
</dbReference>
<sequence>MEEPQQFNKQMNYKLTYDQSSSSGIKDRRLLSTGSGLKKGSSKSSVGEDESPEAAAKQSNSEASSGFYMRGKVKAEGAKQLSQEEMAALEIDIFKPLDFYEILINRMKASDNGRIITNINEL</sequence>
<evidence type="ECO:0000313" key="3">
    <source>
        <dbReference type="Proteomes" id="UP001163046"/>
    </source>
</evidence>
<dbReference type="OrthoDB" id="6003193at2759"/>
<keyword evidence="3" id="KW-1185">Reference proteome</keyword>
<gene>
    <name evidence="2" type="ORF">OS493_013943</name>
</gene>
<accession>A0A9W9ZQ77</accession>
<feature type="compositionally biased region" description="Polar residues" evidence="1">
    <location>
        <begin position="1"/>
        <end position="24"/>
    </location>
</feature>